<organism evidence="3 4">
    <name type="scientific">Fodinibius salipaludis</name>
    <dbReference type="NCBI Taxonomy" id="2032627"/>
    <lineage>
        <taxon>Bacteria</taxon>
        <taxon>Pseudomonadati</taxon>
        <taxon>Balneolota</taxon>
        <taxon>Balneolia</taxon>
        <taxon>Balneolales</taxon>
        <taxon>Balneolaceae</taxon>
        <taxon>Fodinibius</taxon>
    </lineage>
</organism>
<dbReference type="PANTHER" id="PTHR43000">
    <property type="entry name" value="DTDP-D-GLUCOSE 4,6-DEHYDRATASE-RELATED"/>
    <property type="match status" value="1"/>
</dbReference>
<comment type="similarity">
    <text evidence="1">Belongs to the NAD(P)-dependent epimerase/dehydratase family.</text>
</comment>
<protein>
    <recommendedName>
        <fullName evidence="2">NAD-dependent epimerase/dehydratase domain-containing protein</fullName>
    </recommendedName>
</protein>
<evidence type="ECO:0000313" key="4">
    <source>
        <dbReference type="Proteomes" id="UP000218831"/>
    </source>
</evidence>
<gene>
    <name evidence="3" type="ORF">CK503_14275</name>
</gene>
<evidence type="ECO:0000259" key="2">
    <source>
        <dbReference type="Pfam" id="PF01370"/>
    </source>
</evidence>
<proteinExistence type="inferred from homology"/>
<keyword evidence="4" id="KW-1185">Reference proteome</keyword>
<accession>A0A2A2G5D8</accession>
<dbReference type="InterPro" id="IPR036291">
    <property type="entry name" value="NAD(P)-bd_dom_sf"/>
</dbReference>
<name>A0A2A2G5D8_9BACT</name>
<dbReference type="InterPro" id="IPR001509">
    <property type="entry name" value="Epimerase_deHydtase"/>
</dbReference>
<reference evidence="3 4" key="1">
    <citation type="submission" date="2017-08" db="EMBL/GenBank/DDBJ databases">
        <title>Aliifodinibius alkalisoli sp. nov., isolated from saline alkaline soil.</title>
        <authorList>
            <person name="Liu D."/>
            <person name="Zhang G."/>
        </authorList>
    </citation>
    <scope>NUCLEOTIDE SEQUENCE [LARGE SCALE GENOMIC DNA]</scope>
    <source>
        <strain evidence="3 4">WN023</strain>
    </source>
</reference>
<dbReference type="Pfam" id="PF01370">
    <property type="entry name" value="Epimerase"/>
    <property type="match status" value="1"/>
</dbReference>
<evidence type="ECO:0000256" key="1">
    <source>
        <dbReference type="ARBA" id="ARBA00007637"/>
    </source>
</evidence>
<evidence type="ECO:0000313" key="3">
    <source>
        <dbReference type="EMBL" id="PAU92851.1"/>
    </source>
</evidence>
<dbReference type="RefSeq" id="WP_095607507.1">
    <property type="nucleotide sequence ID" value="NZ_NSKE01000012.1"/>
</dbReference>
<dbReference type="Gene3D" id="3.40.50.720">
    <property type="entry name" value="NAD(P)-binding Rossmann-like Domain"/>
    <property type="match status" value="1"/>
</dbReference>
<dbReference type="AlphaFoldDB" id="A0A2A2G5D8"/>
<dbReference type="EMBL" id="NSKE01000012">
    <property type="protein sequence ID" value="PAU92851.1"/>
    <property type="molecule type" value="Genomic_DNA"/>
</dbReference>
<comment type="caution">
    <text evidence="3">The sequence shown here is derived from an EMBL/GenBank/DDBJ whole genome shotgun (WGS) entry which is preliminary data.</text>
</comment>
<dbReference type="OrthoDB" id="8967463at2"/>
<dbReference type="SUPFAM" id="SSF51735">
    <property type="entry name" value="NAD(P)-binding Rossmann-fold domains"/>
    <property type="match status" value="1"/>
</dbReference>
<feature type="domain" description="NAD-dependent epimerase/dehydratase" evidence="2">
    <location>
        <begin position="4"/>
        <end position="225"/>
    </location>
</feature>
<sequence>MMKIAITGGRGLIGRELLKILPGNYEAVVLSRKHLKIEPEYLDLNVTQLQTDYKVDSLCNIFNDSDAVIHLAAQRLQKKNSDNSFKNVLVDYNIFRACEILSITNIVFASSCGVYGRNPDIPWSEDCHPTPENPYSLGKLISEQTADYFNKKGLSIKCLRLAHVLSIDARKEYMLGRFLGNALKGELIELYATEGQKREYIYVKDVVNGILAALGKPEVKGVFNFGSGEVVSIPQLAVLINSIFENSGQIIKREPDTPREEFSLMDSELFYSTFDFQPAWTIPNALVDIYNSESSKTKSPAQ</sequence>
<dbReference type="Proteomes" id="UP000218831">
    <property type="component" value="Unassembled WGS sequence"/>
</dbReference>